<dbReference type="InterPro" id="IPR012337">
    <property type="entry name" value="RNaseH-like_sf"/>
</dbReference>
<comment type="cofactor">
    <cofactor evidence="12">
        <name>Mn(2+)</name>
        <dbReference type="ChEBI" id="CHEBI:29035"/>
    </cofactor>
    <cofactor evidence="12">
        <name>Mg(2+)</name>
        <dbReference type="ChEBI" id="CHEBI:18420"/>
    </cofactor>
    <text evidence="12">Manganese or magnesium. Binds 1 divalent metal ion per monomer in the absence of substrate. May bind a second metal ion after substrate binding.</text>
</comment>
<evidence type="ECO:0000256" key="2">
    <source>
        <dbReference type="ARBA" id="ARBA00001946"/>
    </source>
</evidence>
<evidence type="ECO:0000256" key="9">
    <source>
        <dbReference type="ARBA" id="ARBA00022759"/>
    </source>
</evidence>
<evidence type="ECO:0000259" key="14">
    <source>
        <dbReference type="PROSITE" id="PS51975"/>
    </source>
</evidence>
<reference evidence="15 16" key="1">
    <citation type="journal article" date="2018" name="BMC Genomics">
        <title>Comparative genome analysis of jujube witches'-broom Phytoplasma, an obligate pathogen that causes jujube witches'-broom disease.</title>
        <authorList>
            <person name="Wang J."/>
            <person name="Song L."/>
            <person name="Jiao Q."/>
            <person name="Yang S."/>
            <person name="Gao R."/>
            <person name="Lu X."/>
            <person name="Zhou G."/>
        </authorList>
    </citation>
    <scope>NUCLEOTIDE SEQUENCE [LARGE SCALE GENOMIC DNA]</scope>
    <source>
        <strain evidence="15">Jwb-nky</strain>
    </source>
</reference>
<evidence type="ECO:0000256" key="10">
    <source>
        <dbReference type="ARBA" id="ARBA00022801"/>
    </source>
</evidence>
<keyword evidence="6" id="KW-0963">Cytoplasm</keyword>
<keyword evidence="10 12" id="KW-0378">Hydrolase</keyword>
<dbReference type="InterPro" id="IPR004641">
    <property type="entry name" value="RNase_HIII"/>
</dbReference>
<comment type="function">
    <text evidence="3 13">Endonuclease that specifically degrades the RNA of RNA-DNA hybrids.</text>
</comment>
<dbReference type="EC" id="3.1.26.4" evidence="13"/>
<dbReference type="InterPro" id="IPR036397">
    <property type="entry name" value="RNaseH_sf"/>
</dbReference>
<accession>A0A660HLR3</accession>
<dbReference type="GO" id="GO:0043137">
    <property type="term" value="P:DNA replication, removal of RNA primer"/>
    <property type="evidence" value="ECO:0007669"/>
    <property type="project" value="TreeGrafter"/>
</dbReference>
<dbReference type="Gene3D" id="3.30.310.10">
    <property type="entry name" value="TATA-Binding Protein"/>
    <property type="match status" value="1"/>
</dbReference>
<dbReference type="RefSeq" id="WP_121463720.1">
    <property type="nucleotide sequence ID" value="NZ_CP025121.1"/>
</dbReference>
<evidence type="ECO:0000256" key="6">
    <source>
        <dbReference type="ARBA" id="ARBA00022490"/>
    </source>
</evidence>
<feature type="binding site" evidence="12">
    <location>
        <position position="113"/>
    </location>
    <ligand>
        <name>a divalent metal cation</name>
        <dbReference type="ChEBI" id="CHEBI:60240"/>
    </ligand>
</feature>
<evidence type="ECO:0000256" key="3">
    <source>
        <dbReference type="ARBA" id="ARBA00004065"/>
    </source>
</evidence>
<dbReference type="GO" id="GO:0004523">
    <property type="term" value="F:RNA-DNA hybrid ribonuclease activity"/>
    <property type="evidence" value="ECO:0007669"/>
    <property type="project" value="UniProtKB-UniRule"/>
</dbReference>
<feature type="domain" description="RNase H type-2" evidence="14">
    <location>
        <begin position="106"/>
        <end position="316"/>
    </location>
</feature>
<evidence type="ECO:0000256" key="11">
    <source>
        <dbReference type="ARBA" id="ARBA00022842"/>
    </source>
</evidence>
<dbReference type="PANTHER" id="PTHR10954:SF23">
    <property type="entry name" value="RIBONUCLEASE"/>
    <property type="match status" value="1"/>
</dbReference>
<keyword evidence="7 12" id="KW-0540">Nuclease</keyword>
<feature type="binding site" evidence="12">
    <location>
        <position position="214"/>
    </location>
    <ligand>
        <name>a divalent metal cation</name>
        <dbReference type="ChEBI" id="CHEBI:60240"/>
    </ligand>
</feature>
<dbReference type="GO" id="GO:0046872">
    <property type="term" value="F:metal ion binding"/>
    <property type="evidence" value="ECO:0007669"/>
    <property type="project" value="UniProtKB-KW"/>
</dbReference>
<comment type="cofactor">
    <cofactor evidence="2">
        <name>Mg(2+)</name>
        <dbReference type="ChEBI" id="CHEBI:18420"/>
    </cofactor>
</comment>
<dbReference type="InterPro" id="IPR024567">
    <property type="entry name" value="RNase_HII/HIII_dom"/>
</dbReference>
<evidence type="ECO:0000256" key="7">
    <source>
        <dbReference type="ARBA" id="ARBA00022722"/>
    </source>
</evidence>
<dbReference type="Proteomes" id="UP000272462">
    <property type="component" value="Chromosome"/>
</dbReference>
<dbReference type="NCBIfam" id="TIGR00716">
    <property type="entry name" value="rnhC"/>
    <property type="match status" value="1"/>
</dbReference>
<sequence length="316" mass="36858">MRRVHVFKNLKLEQFETLKKSYEKFILSGSQKDIYLIIKKSKIRITCYNNGTCLIQGNDVSDEIEYIRKLLYLNFDKSLNNLTNFKIPNNKDIMHFNEEIDDINDKNIIGSDEVGIGDVFGPIIVCSALVTKEQIPFLQQIGVRDSKKISNCKIQQIMLMVKDKISYSVQILSPSEYNILNQKYNLNNIKALLHNKAILDLLKKINKDAMVVLDQFASPQNYFNYLKNEKKVYKKIIFEIKAESKYLSVALASIIARNIFLEEMDKLSNKIGIKLRLGAGYTVDQQINEIYQKNKEFIFFQKIAKCNFKNIKRYFK</sequence>
<evidence type="ECO:0000256" key="12">
    <source>
        <dbReference type="PROSITE-ProRule" id="PRU01319"/>
    </source>
</evidence>
<dbReference type="GO" id="GO:0003723">
    <property type="term" value="F:RNA binding"/>
    <property type="evidence" value="ECO:0007669"/>
    <property type="project" value="UniProtKB-UniRule"/>
</dbReference>
<dbReference type="Gene3D" id="3.30.420.10">
    <property type="entry name" value="Ribonuclease H-like superfamily/Ribonuclease H"/>
    <property type="match status" value="1"/>
</dbReference>
<evidence type="ECO:0000313" key="16">
    <source>
        <dbReference type="Proteomes" id="UP000272462"/>
    </source>
</evidence>
<proteinExistence type="inferred from homology"/>
<evidence type="ECO:0000256" key="5">
    <source>
        <dbReference type="ARBA" id="ARBA00008378"/>
    </source>
</evidence>
<dbReference type="OrthoDB" id="9777935at2"/>
<dbReference type="PROSITE" id="PS51975">
    <property type="entry name" value="RNASE_H_2"/>
    <property type="match status" value="1"/>
</dbReference>
<evidence type="ECO:0000256" key="13">
    <source>
        <dbReference type="RuleBase" id="RU003515"/>
    </source>
</evidence>
<evidence type="ECO:0000256" key="1">
    <source>
        <dbReference type="ARBA" id="ARBA00000077"/>
    </source>
</evidence>
<keyword evidence="9 12" id="KW-0255">Endonuclease</keyword>
<comment type="similarity">
    <text evidence="5">Belongs to the RNase HII family. RnhC subfamily.</text>
</comment>
<protein>
    <recommendedName>
        <fullName evidence="13">Ribonuclease</fullName>
        <ecNumber evidence="13">3.1.26.4</ecNumber>
    </recommendedName>
</protein>
<dbReference type="SUPFAM" id="SSF53098">
    <property type="entry name" value="Ribonuclease H-like"/>
    <property type="match status" value="1"/>
</dbReference>
<evidence type="ECO:0000313" key="15">
    <source>
        <dbReference type="EMBL" id="AYJ00988.1"/>
    </source>
</evidence>
<dbReference type="KEGG" id="pzi:CWO85_00320"/>
<evidence type="ECO:0000256" key="4">
    <source>
        <dbReference type="ARBA" id="ARBA00004496"/>
    </source>
</evidence>
<name>A0A660HLR3_ZIZJU</name>
<comment type="catalytic activity">
    <reaction evidence="1 12 13">
        <text>Endonucleolytic cleavage to 5'-phosphomonoester.</text>
        <dbReference type="EC" id="3.1.26.4"/>
    </reaction>
</comment>
<dbReference type="InterPro" id="IPR001352">
    <property type="entry name" value="RNase_HII/HIII"/>
</dbReference>
<feature type="binding site" evidence="12">
    <location>
        <position position="112"/>
    </location>
    <ligand>
        <name>a divalent metal cation</name>
        <dbReference type="ChEBI" id="CHEBI:60240"/>
    </ligand>
</feature>
<keyword evidence="8 12" id="KW-0479">Metal-binding</keyword>
<dbReference type="AlphaFoldDB" id="A0A660HLR3"/>
<keyword evidence="16" id="KW-1185">Reference proteome</keyword>
<dbReference type="PIRSF" id="PIRSF037748">
    <property type="entry name" value="RnhC"/>
    <property type="match status" value="1"/>
</dbReference>
<dbReference type="GO" id="GO:0005737">
    <property type="term" value="C:cytoplasm"/>
    <property type="evidence" value="ECO:0007669"/>
    <property type="project" value="UniProtKB-SubCell"/>
</dbReference>
<dbReference type="GO" id="GO:0032299">
    <property type="term" value="C:ribonuclease H2 complex"/>
    <property type="evidence" value="ECO:0007669"/>
    <property type="project" value="TreeGrafter"/>
</dbReference>
<dbReference type="PANTHER" id="PTHR10954">
    <property type="entry name" value="RIBONUCLEASE H2 SUBUNIT A"/>
    <property type="match status" value="1"/>
</dbReference>
<comment type="subcellular location">
    <subcellularLocation>
        <location evidence="4">Cytoplasm</location>
    </subcellularLocation>
</comment>
<dbReference type="CDD" id="cd06590">
    <property type="entry name" value="RNase_HII_bacteria_HIII_like"/>
    <property type="match status" value="1"/>
</dbReference>
<dbReference type="InterPro" id="IPR012295">
    <property type="entry name" value="TBP_dom_sf"/>
</dbReference>
<dbReference type="GO" id="GO:0006298">
    <property type="term" value="P:mismatch repair"/>
    <property type="evidence" value="ECO:0007669"/>
    <property type="project" value="TreeGrafter"/>
</dbReference>
<keyword evidence="11" id="KW-0460">Magnesium</keyword>
<dbReference type="Pfam" id="PF01351">
    <property type="entry name" value="RNase_HII"/>
    <property type="match status" value="1"/>
</dbReference>
<organism evidence="15 16">
    <name type="scientific">Ziziphus jujuba witches'-broom phytoplasma</name>
    <dbReference type="NCBI Taxonomy" id="135727"/>
    <lineage>
        <taxon>Bacteria</taxon>
        <taxon>Bacillati</taxon>
        <taxon>Mycoplasmatota</taxon>
        <taxon>Mollicutes</taxon>
        <taxon>Acholeplasmatales</taxon>
        <taxon>Acholeplasmataceae</taxon>
        <taxon>Candidatus Phytoplasma</taxon>
        <taxon>16SrV (Elm yellows group)</taxon>
    </lineage>
</organism>
<evidence type="ECO:0000256" key="8">
    <source>
        <dbReference type="ARBA" id="ARBA00022723"/>
    </source>
</evidence>
<gene>
    <name evidence="15" type="primary">rnhC</name>
    <name evidence="15" type="ORF">CWO85_00320</name>
</gene>
<dbReference type="EMBL" id="CP025121">
    <property type="protein sequence ID" value="AYJ00988.1"/>
    <property type="molecule type" value="Genomic_DNA"/>
</dbReference>